<dbReference type="Pfam" id="PF08905">
    <property type="entry name" value="DUF1850"/>
    <property type="match status" value="1"/>
</dbReference>
<dbReference type="PROSITE" id="PS51318">
    <property type="entry name" value="TAT"/>
    <property type="match status" value="1"/>
</dbReference>
<evidence type="ECO:0000313" key="3">
    <source>
        <dbReference type="Proteomes" id="UP000308430"/>
    </source>
</evidence>
<accession>A0A4S4AVE9</accession>
<dbReference type="RefSeq" id="WP_136349138.1">
    <property type="nucleotide sequence ID" value="NZ_SSOC01000005.1"/>
</dbReference>
<gene>
    <name evidence="2" type="ORF">E6C76_15545</name>
</gene>
<sequence length="165" mass="17661">MFRARRRALAGLLCAAAVLPAAAVAGGAAARLQVLTVAGGELLVDRPLAGQARWCVAWNHSVAGFAVHDCYLWRDGTLWLERSHQPDFAAGLGHLAGRGVQRSDGQGGYWIEHIDEAVPGNALRLRVGAPAVAHRVLIDGERIDLSVLAARQAVWLRVVPPLQDE</sequence>
<dbReference type="EMBL" id="SSOC01000005">
    <property type="protein sequence ID" value="THF63981.1"/>
    <property type="molecule type" value="Genomic_DNA"/>
</dbReference>
<protein>
    <submittedName>
        <fullName evidence="2">DUF1850 domain-containing protein</fullName>
    </submittedName>
</protein>
<comment type="caution">
    <text evidence="2">The sequence shown here is derived from an EMBL/GenBank/DDBJ whole genome shotgun (WGS) entry which is preliminary data.</text>
</comment>
<dbReference type="OrthoDB" id="7345320at2"/>
<dbReference type="InterPro" id="IPR006311">
    <property type="entry name" value="TAT_signal"/>
</dbReference>
<name>A0A4S4AVE9_9RHOO</name>
<evidence type="ECO:0000256" key="1">
    <source>
        <dbReference type="SAM" id="SignalP"/>
    </source>
</evidence>
<feature type="signal peptide" evidence="1">
    <location>
        <begin position="1"/>
        <end position="23"/>
    </location>
</feature>
<dbReference type="AlphaFoldDB" id="A0A4S4AVE9"/>
<evidence type="ECO:0000313" key="2">
    <source>
        <dbReference type="EMBL" id="THF63981.1"/>
    </source>
</evidence>
<dbReference type="InterPro" id="IPR015001">
    <property type="entry name" value="DUF1850"/>
</dbReference>
<dbReference type="Proteomes" id="UP000308430">
    <property type="component" value="Unassembled WGS sequence"/>
</dbReference>
<reference evidence="2 3" key="1">
    <citation type="submission" date="2019-04" db="EMBL/GenBank/DDBJ databases">
        <title>Azoarcus nasutitermitis sp. nov. isolated from termite nest.</title>
        <authorList>
            <person name="Lin S.-Y."/>
            <person name="Hameed A."/>
            <person name="Hsu Y.-H."/>
            <person name="Young C.-C."/>
        </authorList>
    </citation>
    <scope>NUCLEOTIDE SEQUENCE [LARGE SCALE GENOMIC DNA]</scope>
    <source>
        <strain evidence="2 3">CC-YHH838</strain>
    </source>
</reference>
<keyword evidence="1" id="KW-0732">Signal</keyword>
<feature type="chain" id="PRO_5020517223" evidence="1">
    <location>
        <begin position="24"/>
        <end position="165"/>
    </location>
</feature>
<proteinExistence type="predicted"/>
<organism evidence="2 3">
    <name type="scientific">Pseudothauera nasutitermitis</name>
    <dbReference type="NCBI Taxonomy" id="2565930"/>
    <lineage>
        <taxon>Bacteria</taxon>
        <taxon>Pseudomonadati</taxon>
        <taxon>Pseudomonadota</taxon>
        <taxon>Betaproteobacteria</taxon>
        <taxon>Rhodocyclales</taxon>
        <taxon>Zoogloeaceae</taxon>
        <taxon>Pseudothauera</taxon>
    </lineage>
</organism>
<keyword evidence="3" id="KW-1185">Reference proteome</keyword>